<dbReference type="STRING" id="3218.A0A2K1IRN8"/>
<dbReference type="NCBIfam" id="TIGR01614">
    <property type="entry name" value="PME_inhib"/>
    <property type="match status" value="1"/>
</dbReference>
<dbReference type="PANTHER" id="PTHR31707">
    <property type="entry name" value="PECTINESTERASE"/>
    <property type="match status" value="1"/>
</dbReference>
<evidence type="ECO:0000256" key="3">
    <source>
        <dbReference type="ARBA" id="ARBA00006027"/>
    </source>
</evidence>
<dbReference type="PROSITE" id="PS00503">
    <property type="entry name" value="PECTINESTERASE_2"/>
    <property type="match status" value="1"/>
</dbReference>
<dbReference type="OrthoDB" id="2019149at2759"/>
<comment type="similarity">
    <text evidence="4">In the C-terminal section; belongs to the pectinesterase family.</text>
</comment>
<dbReference type="SUPFAM" id="SSF51126">
    <property type="entry name" value="Pectin lyase-like"/>
    <property type="match status" value="1"/>
</dbReference>
<dbReference type="InterPro" id="IPR033131">
    <property type="entry name" value="Pectinesterase_Asp_AS"/>
</dbReference>
<comment type="similarity">
    <text evidence="3">In the N-terminal section; belongs to the PMEI family.</text>
</comment>
<dbReference type="EnsemblPlants" id="Pp3c21_11740V3.2">
    <property type="protein sequence ID" value="Pp3c21_11740V3.2"/>
    <property type="gene ID" value="Pp3c21_11740"/>
</dbReference>
<evidence type="ECO:0000256" key="9">
    <source>
        <dbReference type="PROSITE-ProRule" id="PRU10040"/>
    </source>
</evidence>
<dbReference type="Gene3D" id="2.160.20.10">
    <property type="entry name" value="Single-stranded right-handed beta-helix, Pectin lyase-like"/>
    <property type="match status" value="1"/>
</dbReference>
<protein>
    <recommendedName>
        <fullName evidence="5 10">Pectinesterase</fullName>
        <ecNumber evidence="5 10">3.1.1.11</ecNumber>
    </recommendedName>
</protein>
<reference evidence="13" key="3">
    <citation type="submission" date="2020-12" db="UniProtKB">
        <authorList>
            <consortium name="EnsemblPlants"/>
        </authorList>
    </citation>
    <scope>IDENTIFICATION</scope>
</reference>
<dbReference type="Pfam" id="PF01095">
    <property type="entry name" value="Pectinesterase"/>
    <property type="match status" value="1"/>
</dbReference>
<keyword evidence="14" id="KW-1185">Reference proteome</keyword>
<reference evidence="12 14" key="2">
    <citation type="journal article" date="2018" name="Plant J.">
        <title>The Physcomitrella patens chromosome-scale assembly reveals moss genome structure and evolution.</title>
        <authorList>
            <person name="Lang D."/>
            <person name="Ullrich K.K."/>
            <person name="Murat F."/>
            <person name="Fuchs J."/>
            <person name="Jenkins J."/>
            <person name="Haas F.B."/>
            <person name="Piednoel M."/>
            <person name="Gundlach H."/>
            <person name="Van Bel M."/>
            <person name="Meyberg R."/>
            <person name="Vives C."/>
            <person name="Morata J."/>
            <person name="Symeonidi A."/>
            <person name="Hiss M."/>
            <person name="Muchero W."/>
            <person name="Kamisugi Y."/>
            <person name="Saleh O."/>
            <person name="Blanc G."/>
            <person name="Decker E.L."/>
            <person name="van Gessel N."/>
            <person name="Grimwood J."/>
            <person name="Hayes R.D."/>
            <person name="Graham S.W."/>
            <person name="Gunter L.E."/>
            <person name="McDaniel S.F."/>
            <person name="Hoernstein S.N.W."/>
            <person name="Larsson A."/>
            <person name="Li F.W."/>
            <person name="Perroud P.F."/>
            <person name="Phillips J."/>
            <person name="Ranjan P."/>
            <person name="Rokshar D.S."/>
            <person name="Rothfels C.J."/>
            <person name="Schneider L."/>
            <person name="Shu S."/>
            <person name="Stevenson D.W."/>
            <person name="Thummler F."/>
            <person name="Tillich M."/>
            <person name="Villarreal Aguilar J.C."/>
            <person name="Widiez T."/>
            <person name="Wong G.K."/>
            <person name="Wymore A."/>
            <person name="Zhang Y."/>
            <person name="Zimmer A.D."/>
            <person name="Quatrano R.S."/>
            <person name="Mayer K.F.X."/>
            <person name="Goodstein D."/>
            <person name="Casacuberta J.M."/>
            <person name="Vandepoele K."/>
            <person name="Reski R."/>
            <person name="Cuming A.C."/>
            <person name="Tuskan G.A."/>
            <person name="Maumus F."/>
            <person name="Salse J."/>
            <person name="Schmutz J."/>
            <person name="Rensing S.A."/>
        </authorList>
    </citation>
    <scope>NUCLEOTIDE SEQUENCE [LARGE SCALE GENOMIC DNA]</scope>
    <source>
        <strain evidence="13 14">cv. Gransden 2004</strain>
    </source>
</reference>
<evidence type="ECO:0000256" key="5">
    <source>
        <dbReference type="ARBA" id="ARBA00013229"/>
    </source>
</evidence>
<dbReference type="FunFam" id="2.160.20.10:FF:000029">
    <property type="entry name" value="Pectinesterase 4"/>
    <property type="match status" value="1"/>
</dbReference>
<evidence type="ECO:0000256" key="6">
    <source>
        <dbReference type="ARBA" id="ARBA00022512"/>
    </source>
</evidence>
<reference evidence="12 14" key="1">
    <citation type="journal article" date="2008" name="Science">
        <title>The Physcomitrella genome reveals evolutionary insights into the conquest of land by plants.</title>
        <authorList>
            <person name="Rensing S."/>
            <person name="Lang D."/>
            <person name="Zimmer A."/>
            <person name="Terry A."/>
            <person name="Salamov A."/>
            <person name="Shapiro H."/>
            <person name="Nishiyama T."/>
            <person name="Perroud P.-F."/>
            <person name="Lindquist E."/>
            <person name="Kamisugi Y."/>
            <person name="Tanahashi T."/>
            <person name="Sakakibara K."/>
            <person name="Fujita T."/>
            <person name="Oishi K."/>
            <person name="Shin-I T."/>
            <person name="Kuroki Y."/>
            <person name="Toyoda A."/>
            <person name="Suzuki Y."/>
            <person name="Hashimoto A."/>
            <person name="Yamaguchi K."/>
            <person name="Sugano A."/>
            <person name="Kohara Y."/>
            <person name="Fujiyama A."/>
            <person name="Anterola A."/>
            <person name="Aoki S."/>
            <person name="Ashton N."/>
            <person name="Barbazuk W.B."/>
            <person name="Barker E."/>
            <person name="Bennetzen J."/>
            <person name="Bezanilla M."/>
            <person name="Blankenship R."/>
            <person name="Cho S.H."/>
            <person name="Dutcher S."/>
            <person name="Estelle M."/>
            <person name="Fawcett J.A."/>
            <person name="Gundlach H."/>
            <person name="Hanada K."/>
            <person name="Heyl A."/>
            <person name="Hicks K.A."/>
            <person name="Hugh J."/>
            <person name="Lohr M."/>
            <person name="Mayer K."/>
            <person name="Melkozernov A."/>
            <person name="Murata T."/>
            <person name="Nelson D."/>
            <person name="Pils B."/>
            <person name="Prigge M."/>
            <person name="Reiss B."/>
            <person name="Renner T."/>
            <person name="Rombauts S."/>
            <person name="Rushton P."/>
            <person name="Sanderfoot A."/>
            <person name="Schween G."/>
            <person name="Shiu S.-H."/>
            <person name="Stueber K."/>
            <person name="Theodoulou F.L."/>
            <person name="Tu H."/>
            <person name="Van de Peer Y."/>
            <person name="Verrier P.J."/>
            <person name="Waters E."/>
            <person name="Wood A."/>
            <person name="Yang L."/>
            <person name="Cove D."/>
            <person name="Cuming A."/>
            <person name="Hasebe M."/>
            <person name="Lucas S."/>
            <person name="Mishler D.B."/>
            <person name="Reski R."/>
            <person name="Grigoriev I."/>
            <person name="Quatrano R.S."/>
            <person name="Boore J.L."/>
        </authorList>
    </citation>
    <scope>NUCLEOTIDE SEQUENCE [LARGE SCALE GENOMIC DNA]</scope>
    <source>
        <strain evidence="13 14">cv. Gransden 2004</strain>
    </source>
</reference>
<keyword evidence="6 10" id="KW-0134">Cell wall</keyword>
<evidence type="ECO:0000256" key="8">
    <source>
        <dbReference type="ARBA" id="ARBA00023085"/>
    </source>
</evidence>
<dbReference type="KEGG" id="ppp:112274258"/>
<evidence type="ECO:0000313" key="12">
    <source>
        <dbReference type="EMBL" id="PNR31937.1"/>
    </source>
</evidence>
<dbReference type="AlphaFoldDB" id="A0A2K1IRN8"/>
<comment type="function">
    <text evidence="10">Acts in the modification of cell walls via demethylesterification of cell wall pectin.</text>
</comment>
<dbReference type="GO" id="GO:0046910">
    <property type="term" value="F:pectinesterase inhibitor activity"/>
    <property type="evidence" value="ECO:0000318"/>
    <property type="project" value="GO_Central"/>
</dbReference>
<evidence type="ECO:0000256" key="10">
    <source>
        <dbReference type="RuleBase" id="RU000589"/>
    </source>
</evidence>
<feature type="domain" description="Pectinesterase inhibitor" evidence="11">
    <location>
        <begin position="52"/>
        <end position="203"/>
    </location>
</feature>
<dbReference type="GO" id="GO:0042545">
    <property type="term" value="P:cell wall modification"/>
    <property type="evidence" value="ECO:0007669"/>
    <property type="project" value="UniProtKB-UniRule"/>
</dbReference>
<dbReference type="OMA" id="CKYFMAD"/>
<dbReference type="InterPro" id="IPR006501">
    <property type="entry name" value="Pectinesterase_inhib_dom"/>
</dbReference>
<keyword evidence="10" id="KW-0964">Secreted</keyword>
<dbReference type="EnsemblPlants" id="Pp3c21_11740V3.1">
    <property type="protein sequence ID" value="Pp3c21_11740V3.1"/>
    <property type="gene ID" value="Pp3c21_11740"/>
</dbReference>
<dbReference type="Gramene" id="Pp3c21_11740V3.2">
    <property type="protein sequence ID" value="Pp3c21_11740V3.2"/>
    <property type="gene ID" value="Pp3c21_11740"/>
</dbReference>
<dbReference type="FunCoup" id="A0A2K1IRN8">
    <property type="interactions" value="118"/>
</dbReference>
<dbReference type="Proteomes" id="UP000006727">
    <property type="component" value="Chromosome 21"/>
</dbReference>
<dbReference type="RefSeq" id="XP_024359347.1">
    <property type="nucleotide sequence ID" value="XM_024503579.2"/>
</dbReference>
<comment type="subcellular location">
    <subcellularLocation>
        <location evidence="1 10">Secreted</location>
        <location evidence="1 10">Cell wall</location>
    </subcellularLocation>
</comment>
<evidence type="ECO:0000256" key="2">
    <source>
        <dbReference type="ARBA" id="ARBA00005184"/>
    </source>
</evidence>
<accession>A0A2K1IRN8</accession>
<dbReference type="GO" id="GO:0045490">
    <property type="term" value="P:pectin catabolic process"/>
    <property type="evidence" value="ECO:0007669"/>
    <property type="project" value="UniProtKB-UniRule"/>
</dbReference>
<keyword evidence="10" id="KW-0961">Cell wall biogenesis/degradation</keyword>
<dbReference type="GO" id="GO:0030599">
    <property type="term" value="F:pectinesterase activity"/>
    <property type="evidence" value="ECO:0000318"/>
    <property type="project" value="GO_Central"/>
</dbReference>
<evidence type="ECO:0000259" key="11">
    <source>
        <dbReference type="SMART" id="SM00856"/>
    </source>
</evidence>
<dbReference type="Pfam" id="PF04043">
    <property type="entry name" value="PMEI"/>
    <property type="match status" value="1"/>
</dbReference>
<evidence type="ECO:0000256" key="4">
    <source>
        <dbReference type="ARBA" id="ARBA00007786"/>
    </source>
</evidence>
<keyword evidence="10" id="KW-0732">Signal</keyword>
<feature type="chain" id="PRO_5043074827" description="Pectinesterase" evidence="10">
    <location>
        <begin position="21"/>
        <end position="578"/>
    </location>
</feature>
<dbReference type="SMART" id="SM00856">
    <property type="entry name" value="PMEI"/>
    <property type="match status" value="1"/>
</dbReference>
<dbReference type="EMBL" id="ABEU02000021">
    <property type="protein sequence ID" value="PNR31937.1"/>
    <property type="molecule type" value="Genomic_DNA"/>
</dbReference>
<dbReference type="SUPFAM" id="SSF101148">
    <property type="entry name" value="Plant invertase/pectin methylesterase inhibitor"/>
    <property type="match status" value="1"/>
</dbReference>
<comment type="catalytic activity">
    <reaction evidence="10">
        <text>[(1-&gt;4)-alpha-D-galacturonosyl methyl ester](n) + n H2O = [(1-&gt;4)-alpha-D-galacturonosyl](n) + n methanol + n H(+)</text>
        <dbReference type="Rhea" id="RHEA:22380"/>
        <dbReference type="Rhea" id="RHEA-COMP:14570"/>
        <dbReference type="Rhea" id="RHEA-COMP:14573"/>
        <dbReference type="ChEBI" id="CHEBI:15377"/>
        <dbReference type="ChEBI" id="CHEBI:15378"/>
        <dbReference type="ChEBI" id="CHEBI:17790"/>
        <dbReference type="ChEBI" id="CHEBI:140522"/>
        <dbReference type="ChEBI" id="CHEBI:140523"/>
        <dbReference type="EC" id="3.1.1.11"/>
    </reaction>
</comment>
<dbReference type="InterPro" id="IPR012334">
    <property type="entry name" value="Pectin_lyas_fold"/>
</dbReference>
<dbReference type="Gramene" id="Pp3c21_11740V3.1">
    <property type="protein sequence ID" value="Pp3c21_11740V3.1"/>
    <property type="gene ID" value="Pp3c21_11740"/>
</dbReference>
<organism evidence="12">
    <name type="scientific">Physcomitrium patens</name>
    <name type="common">Spreading-leaved earth moss</name>
    <name type="synonym">Physcomitrella patens</name>
    <dbReference type="NCBI Taxonomy" id="3218"/>
    <lineage>
        <taxon>Eukaryota</taxon>
        <taxon>Viridiplantae</taxon>
        <taxon>Streptophyta</taxon>
        <taxon>Embryophyta</taxon>
        <taxon>Bryophyta</taxon>
        <taxon>Bryophytina</taxon>
        <taxon>Bryopsida</taxon>
        <taxon>Funariidae</taxon>
        <taxon>Funariales</taxon>
        <taxon>Funariaceae</taxon>
        <taxon>Physcomitrium</taxon>
    </lineage>
</organism>
<dbReference type="InterPro" id="IPR018040">
    <property type="entry name" value="Pectinesterase_Tyr_AS"/>
</dbReference>
<dbReference type="PROSITE" id="PS00800">
    <property type="entry name" value="PECTINESTERASE_1"/>
    <property type="match status" value="1"/>
</dbReference>
<proteinExistence type="inferred from homology"/>
<comment type="pathway">
    <text evidence="2 10">Glycan metabolism; pectin degradation; 2-dehydro-3-deoxy-D-gluconate from pectin: step 1/5.</text>
</comment>
<keyword evidence="7 10" id="KW-0378">Hydrolase</keyword>
<dbReference type="InterPro" id="IPR011050">
    <property type="entry name" value="Pectin_lyase_fold/virulence"/>
</dbReference>
<evidence type="ECO:0000313" key="14">
    <source>
        <dbReference type="Proteomes" id="UP000006727"/>
    </source>
</evidence>
<keyword evidence="8 10" id="KW-0063">Aspartyl esterase</keyword>
<feature type="active site" evidence="9">
    <location>
        <position position="415"/>
    </location>
</feature>
<dbReference type="InterPro" id="IPR000070">
    <property type="entry name" value="Pectinesterase_cat"/>
</dbReference>
<evidence type="ECO:0000256" key="7">
    <source>
        <dbReference type="ARBA" id="ARBA00022801"/>
    </source>
</evidence>
<gene>
    <name evidence="13" type="primary">LOC112274258</name>
    <name evidence="12" type="ORF">PHYPA_026060</name>
</gene>
<dbReference type="InterPro" id="IPR035513">
    <property type="entry name" value="Invertase/methylesterase_inhib"/>
</dbReference>
<dbReference type="Gene3D" id="1.20.140.40">
    <property type="entry name" value="Invertase/pectin methylesterase inhibitor family protein"/>
    <property type="match status" value="1"/>
</dbReference>
<dbReference type="UniPathway" id="UPA00545">
    <property type="reaction ID" value="UER00823"/>
</dbReference>
<dbReference type="CDD" id="cd15798">
    <property type="entry name" value="PMEI-like_3"/>
    <property type="match status" value="1"/>
</dbReference>
<sequence length="578" mass="62102">MASMAASVVFILLISTLLNAASVMPESHFKSYPHWRHDHKQHHQKDVAPGSGTSVAVTEACAATRYPASCLRALNSDPRSATAVPRELVAIAIGVAHRYATISQADSQTLAAQSATSGNINLISISKMCSEGTDLAAFHTQNSENAVNGPLLNDVQAWLSGALTFTTDCSAGLGQTSTALPFVSEMKGRLDASQEMISNALAMTDALVNYGPNTVLWKPPPLSKDHMLYETTSFVAQHELSAAVSTPKWLNVKDHNLLNGTLLASPSVTVDIYSAFSSIQRAVDLAPDWSTQRYVIYIKTGVYNEVVRIPKQKTNLMFLGDGTDKTIITGSLSDSQPGMITWATATVAVSGSGFIARGITFQNTAGPAGRQAVALRVNSDQSAFQNCAVVGFQDSLYTHSLRQFYKDVYVSGTVDFIFGNSAALFQNSQLVVRVGAPEATTSTVTAQGRTDSGQTTGLVFQDCSILGTPEYVALFQSNRQAHQAFLGRPWKTFSRTVFIRTYIDQIIDPSGWLPWNGNFALSTLFAAEYGTYGPGAATINNRVTWSSQLSTSQAQAFSVSSFIQGPSWLPATEIPFSP</sequence>
<dbReference type="EC" id="3.1.1.11" evidence="5 10"/>
<evidence type="ECO:0000313" key="13">
    <source>
        <dbReference type="EnsemblPlants" id="Pp3c21_11740V3.1"/>
    </source>
</evidence>
<dbReference type="PaxDb" id="3218-PP1S382_22V6.1"/>
<name>A0A2K1IRN8_PHYPA</name>
<evidence type="ECO:0000256" key="1">
    <source>
        <dbReference type="ARBA" id="ARBA00004191"/>
    </source>
</evidence>
<feature type="signal peptide" evidence="10">
    <location>
        <begin position="1"/>
        <end position="20"/>
    </location>
</feature>
<dbReference type="GeneID" id="112274258"/>